<gene>
    <name evidence="2" type="ORF">CBP36_03830</name>
</gene>
<evidence type="ECO:0000259" key="1">
    <source>
        <dbReference type="Pfam" id="PF13682"/>
    </source>
</evidence>
<dbReference type="InterPro" id="IPR025991">
    <property type="entry name" value="Chemoreceptor_zinc-bind_dom"/>
</dbReference>
<sequence>MGFFSRLFKIREQDPSSLETTWAVDDNGTELVLDAEYASMLMTEIDIDAAIASHEGWRLQLQDMVHGRSSEVMRPERICQDDRCDLGRWLNGTGRDRLGHFPAFDMLVARHRYFHEQAAAVVSCLQAGEQANALQLLNGRCRHASNQVLLLLKELKRGLGR</sequence>
<organism evidence="2 3">
    <name type="scientific">Acidovorax carolinensis</name>
    <dbReference type="NCBI Taxonomy" id="553814"/>
    <lineage>
        <taxon>Bacteria</taxon>
        <taxon>Pseudomonadati</taxon>
        <taxon>Pseudomonadota</taxon>
        <taxon>Betaproteobacteria</taxon>
        <taxon>Burkholderiales</taxon>
        <taxon>Comamonadaceae</taxon>
        <taxon>Acidovorax</taxon>
    </lineage>
</organism>
<dbReference type="Pfam" id="PF13682">
    <property type="entry name" value="CZB"/>
    <property type="match status" value="1"/>
</dbReference>
<protein>
    <recommendedName>
        <fullName evidence="1">Chemoreceptor zinc-binding domain-containing protein</fullName>
    </recommendedName>
</protein>
<accession>A0A240UAP5</accession>
<dbReference type="OrthoDB" id="8613985at2"/>
<reference evidence="2" key="1">
    <citation type="submission" date="2017-05" db="EMBL/GenBank/DDBJ databases">
        <title>Polyphasic characterization of four soil-derived phenanthrene-degrading Acidovorax strains and proposal of Acidovorax phenanthrenivorans sp. nov.</title>
        <authorList>
            <person name="Singleton D."/>
            <person name="Lee J."/>
            <person name="Dickey A.N."/>
            <person name="Stroud A."/>
            <person name="Scholl E.H."/>
            <person name="Wright F.A."/>
            <person name="Aitken M.D."/>
        </authorList>
    </citation>
    <scope>NUCLEOTIDE SEQUENCE</scope>
    <source>
        <strain evidence="2">P4</strain>
    </source>
</reference>
<dbReference type="KEGG" id="acis:CBP35_15110"/>
<dbReference type="Proteomes" id="UP000194440">
    <property type="component" value="Chromosome"/>
</dbReference>
<name>A0A240UAP5_9BURK</name>
<dbReference type="RefSeq" id="WP_086926634.1">
    <property type="nucleotide sequence ID" value="NZ_CP021362.1"/>
</dbReference>
<feature type="domain" description="Chemoreceptor zinc-binding" evidence="1">
    <location>
        <begin position="54"/>
        <end position="122"/>
    </location>
</feature>
<dbReference type="Gene3D" id="1.20.120.30">
    <property type="entry name" value="Aspartate receptor, ligand-binding domain"/>
    <property type="match status" value="1"/>
</dbReference>
<dbReference type="AlphaFoldDB" id="A0A240UAP5"/>
<proteinExistence type="predicted"/>
<evidence type="ECO:0000313" key="3">
    <source>
        <dbReference type="Proteomes" id="UP000194440"/>
    </source>
</evidence>
<keyword evidence="3" id="KW-1185">Reference proteome</keyword>
<evidence type="ECO:0000313" key="2">
    <source>
        <dbReference type="EMBL" id="ART58109.1"/>
    </source>
</evidence>
<dbReference type="EMBL" id="CP021366">
    <property type="protein sequence ID" value="ART58109.1"/>
    <property type="molecule type" value="Genomic_DNA"/>
</dbReference>
<dbReference type="KEGG" id="acip:CBP36_03830"/>